<feature type="compositionally biased region" description="Basic residues" evidence="1">
    <location>
        <begin position="192"/>
        <end position="214"/>
    </location>
</feature>
<evidence type="ECO:0000313" key="3">
    <source>
        <dbReference type="Proteomes" id="UP001187192"/>
    </source>
</evidence>
<evidence type="ECO:0000256" key="1">
    <source>
        <dbReference type="SAM" id="MobiDB-lite"/>
    </source>
</evidence>
<sequence>MKNADRYWQDRYFFMHVNEKSMGGLANAFYPLWVFFESKKPPSKALLFEEKLKSLLALPNREWDEINVSKRFKASSLWKDFVNITTGIVKRVPSWVDWSFVIRGVLRRLFGTPLFIEPLFDEEALIAELASDTMVMEFPKPKNLLAKRKAKKEVAAAAAAASENVLKGNKPAPFPVLESSPEPPAKPVSPPAKKRKAVEKAKRKVSVKRNKKSKVATPEPDVEGLKVEVDLPPKVRLLQDKQTSVDVMWQLLSEADVDTLNQGPLQSHLDDLLWDGLKINVRAMGLFYRTTNKVAEQKTRIKELENINKELEEKDGECGQKLLDIKRKFGDVKMSAKGLMAELQKVMHKAKEGSDMMEVMVKSFDEAHAKIKSLEAENAALATQILDSFEKATIKARYDLLKEYKQGLFVEAEIDKEIELYEDEASCSSSAPADEIAPVSNDQGPSGDGTPADEIVPASNDQGQSKDEPLSSPLSTLILQKTVKRDSRSYDVFCNVFISIFIWTSSLYTMTIH</sequence>
<feature type="region of interest" description="Disordered" evidence="1">
    <location>
        <begin position="172"/>
        <end position="219"/>
    </location>
</feature>
<name>A0AA88JA85_FICCA</name>
<dbReference type="Proteomes" id="UP001187192">
    <property type="component" value="Unassembled WGS sequence"/>
</dbReference>
<feature type="region of interest" description="Disordered" evidence="1">
    <location>
        <begin position="431"/>
        <end position="471"/>
    </location>
</feature>
<reference evidence="2" key="1">
    <citation type="submission" date="2023-07" db="EMBL/GenBank/DDBJ databases">
        <title>draft genome sequence of fig (Ficus carica).</title>
        <authorList>
            <person name="Takahashi T."/>
            <person name="Nishimura K."/>
        </authorList>
    </citation>
    <scope>NUCLEOTIDE SEQUENCE</scope>
</reference>
<protein>
    <submittedName>
        <fullName evidence="2">Uncharacterized protein</fullName>
    </submittedName>
</protein>
<proteinExistence type="predicted"/>
<comment type="caution">
    <text evidence="2">The sequence shown here is derived from an EMBL/GenBank/DDBJ whole genome shotgun (WGS) entry which is preliminary data.</text>
</comment>
<feature type="compositionally biased region" description="Pro residues" evidence="1">
    <location>
        <begin position="181"/>
        <end position="190"/>
    </location>
</feature>
<keyword evidence="3" id="KW-1185">Reference proteome</keyword>
<dbReference type="AlphaFoldDB" id="A0AA88JA85"/>
<gene>
    <name evidence="2" type="ORF">TIFTF001_038725</name>
</gene>
<evidence type="ECO:0000313" key="2">
    <source>
        <dbReference type="EMBL" id="GMN69678.1"/>
    </source>
</evidence>
<dbReference type="EMBL" id="BTGU01000906">
    <property type="protein sequence ID" value="GMN69678.1"/>
    <property type="molecule type" value="Genomic_DNA"/>
</dbReference>
<organism evidence="2 3">
    <name type="scientific">Ficus carica</name>
    <name type="common">Common fig</name>
    <dbReference type="NCBI Taxonomy" id="3494"/>
    <lineage>
        <taxon>Eukaryota</taxon>
        <taxon>Viridiplantae</taxon>
        <taxon>Streptophyta</taxon>
        <taxon>Embryophyta</taxon>
        <taxon>Tracheophyta</taxon>
        <taxon>Spermatophyta</taxon>
        <taxon>Magnoliopsida</taxon>
        <taxon>eudicotyledons</taxon>
        <taxon>Gunneridae</taxon>
        <taxon>Pentapetalae</taxon>
        <taxon>rosids</taxon>
        <taxon>fabids</taxon>
        <taxon>Rosales</taxon>
        <taxon>Moraceae</taxon>
        <taxon>Ficeae</taxon>
        <taxon>Ficus</taxon>
    </lineage>
</organism>
<accession>A0AA88JA85</accession>